<gene>
    <name evidence="1" type="ORF">K0H07_28835</name>
</gene>
<dbReference type="PANTHER" id="PTHR35810:SF1">
    <property type="entry name" value="CYTOPLASMIC PROTEIN"/>
    <property type="match status" value="1"/>
</dbReference>
<evidence type="ECO:0008006" key="3">
    <source>
        <dbReference type="Google" id="ProtNLM"/>
    </source>
</evidence>
<evidence type="ECO:0000313" key="1">
    <source>
        <dbReference type="EMBL" id="MCE9241130.1"/>
    </source>
</evidence>
<dbReference type="PANTHER" id="PTHR35810">
    <property type="entry name" value="CYTOPLASMIC PROTEIN-RELATED"/>
    <property type="match status" value="1"/>
</dbReference>
<dbReference type="RefSeq" id="WP_234129515.1">
    <property type="nucleotide sequence ID" value="NZ_JAHYQA010000049.1"/>
</dbReference>
<evidence type="ECO:0000313" key="2">
    <source>
        <dbReference type="Proteomes" id="UP001200544"/>
    </source>
</evidence>
<proteinExistence type="predicted"/>
<dbReference type="EMBL" id="JAHYQA010000049">
    <property type="protein sequence ID" value="MCE9241130.1"/>
    <property type="molecule type" value="Genomic_DNA"/>
</dbReference>
<dbReference type="Proteomes" id="UP001200544">
    <property type="component" value="Unassembled WGS sequence"/>
</dbReference>
<accession>A0AAW4ZGU1</accession>
<comment type="caution">
    <text evidence="1">The sequence shown here is derived from an EMBL/GenBank/DDBJ whole genome shotgun (WGS) entry which is preliminary data.</text>
</comment>
<sequence>MSMKRVVIAIAECGTVILPDAPNGSVWMSEPELIELFRVIAPTLRAAVRSVYKSGVLKAYEVQKYIRLENGYNADVFGFPMISALAFRINTFGAKQVRKAILEKLYLRKEKTNIFFSLGINSMKSSKYQA</sequence>
<dbReference type="AlphaFoldDB" id="A0AAW4ZGU1"/>
<name>A0AAW4ZGU1_BACT4</name>
<protein>
    <recommendedName>
        <fullName evidence="3">Virulence protein</fullName>
    </recommendedName>
</protein>
<reference evidence="1" key="1">
    <citation type="submission" date="2021-07" db="EMBL/GenBank/DDBJ databases">
        <title>Comparative genomics of Bacteroides fragilis group isolates reveals species-dependent resistance mechanisms and validates clinical tools for resistance prediction.</title>
        <authorList>
            <person name="Wallace M.J."/>
            <person name="Jean S."/>
            <person name="Wallace M.A."/>
            <person name="Carey-Ann B.D."/>
            <person name="Dantas G."/>
        </authorList>
    </citation>
    <scope>NUCLEOTIDE SEQUENCE</scope>
    <source>
        <strain evidence="1">BJH_160</strain>
    </source>
</reference>
<organism evidence="1 2">
    <name type="scientific">Bacteroides thetaiotaomicron</name>
    <dbReference type="NCBI Taxonomy" id="818"/>
    <lineage>
        <taxon>Bacteria</taxon>
        <taxon>Pseudomonadati</taxon>
        <taxon>Bacteroidota</taxon>
        <taxon>Bacteroidia</taxon>
        <taxon>Bacteroidales</taxon>
        <taxon>Bacteroidaceae</taxon>
        <taxon>Bacteroides</taxon>
    </lineage>
</organism>